<evidence type="ECO:0000313" key="9">
    <source>
        <dbReference type="Proteomes" id="UP000327013"/>
    </source>
</evidence>
<dbReference type="PANTHER" id="PTHR33304">
    <property type="match status" value="1"/>
</dbReference>
<keyword evidence="3" id="KW-0862">Zinc</keyword>
<accession>A0A5N6R4L2</accession>
<dbReference type="InterPro" id="IPR001965">
    <property type="entry name" value="Znf_PHD"/>
</dbReference>
<evidence type="ECO:0000256" key="3">
    <source>
        <dbReference type="ARBA" id="ARBA00022833"/>
    </source>
</evidence>
<evidence type="ECO:0000256" key="2">
    <source>
        <dbReference type="ARBA" id="ARBA00022771"/>
    </source>
</evidence>
<keyword evidence="5" id="KW-0804">Transcription</keyword>
<dbReference type="GO" id="GO:0140566">
    <property type="term" value="F:histone reader activity"/>
    <property type="evidence" value="ECO:0007669"/>
    <property type="project" value="InterPro"/>
</dbReference>
<dbReference type="EMBL" id="CM017325">
    <property type="protein sequence ID" value="KAE8055601.1"/>
    <property type="molecule type" value="Genomic_DNA"/>
</dbReference>
<dbReference type="InterPro" id="IPR056280">
    <property type="entry name" value="AIPP2-like_SPOC"/>
</dbReference>
<proteinExistence type="predicted"/>
<name>A0A5N6R4L2_9ROSI</name>
<evidence type="ECO:0000256" key="6">
    <source>
        <dbReference type="SAM" id="MobiDB-lite"/>
    </source>
</evidence>
<dbReference type="Gene3D" id="3.30.40.10">
    <property type="entry name" value="Zinc/RING finger domain, C3HC4 (zinc finger)"/>
    <property type="match status" value="1"/>
</dbReference>
<sequence length="1118" mass="123931">MKKVRFRTVRELYGGTEEEEGLVPIKQESSCTEEQFDRHFSICEFQMGEESRTCNFSNSTFQKAEECSTCNVPANPCSSSMHLEQMASVMGTKVDEFSDEACKRRAACGSSSSDVDLLSPSSSSGCNGRQHTSSEISNVFSACCSHDSFSENVESKAILKSIDVSENIEMHGKVNTGPTAEGQHDFPKVQIIYPQVYSNQLQNKKEMECLGDNVSCINRSDYRKMIVGDHHGDATMKNLLCTSASVDSVPAVEKAINDQPACHYLASSGHFDKVDNHHPWRPDFDKESAQAVADISSKSDQSEISSLRDLCAGANLLKGEPSDCSEEQVESSLKRVATFRVGRQMQDVHNHAASMIDDAEMNNGNLAVEAVLCSDQKEHIGNSCAVVAEPNIQEPPLQSQIGDCNDKSITLDDEVRVCDICGDVGREESLAICSKCYDGAEHIYCMRVKLDKVPEGDWMCEECMLGVQMDIQNEVPKTARTSKDSFMNRIVEVSTNASAFRFKSGLKLNGKGSDVEEIQTKKENSSSLLSANKHARNSEAGLVTKRTLETSVKSSRAARTFSKSLLHGKSSFKNSAMTGDKSHQLQSQTQLQRGSLFKSKSFNVTDSKVKGHLAKDVSVQKQKIASITTVEDKRKEGRSRILCKSLSFDNNSLHLSNAADAKVTKECKSTQGKYTAELHPTVSSPVASSGISSSSVKENASRGETFSSVSNYHDLEAVQGHELSHNSLNPFSHLVQQGLKYPDGFDDVSRHVEHSTEAASATKENHSNTMFPSNEMPYLRNFPWFTAAIPSQISAVPQLHCIWQGEFEIQRSVELPSSCNGVQAHLSTYASPKVLEVVLKLPQKIILQEVPRLSIWPTQFSENHATEDNIALYFFAKDLGSYGRNYKILLECMIKNDLALKVNLDGAELLIFSSNSLPEKSQRWNKLLFFWGVFRGRRVSCSQDMQSSKRREERDARRQETDLKPRFQESGEYVVDQERECKRMKRCSSVAYGCDGSTGTKYFGDRLPSGINGFAPFFSFENLRWGGVYGMAASSPERQILPTDERGRSEHRVPNLELCLGGENKSNKQGVMPSFLGSMDNKTDQDKHFEPQVNKSNKDDDDVSLSLSLSLALPFSNN</sequence>
<dbReference type="InterPro" id="IPR011011">
    <property type="entry name" value="Znf_FYVE_PHD"/>
</dbReference>
<dbReference type="Proteomes" id="UP000327013">
    <property type="component" value="Chromosome 5"/>
</dbReference>
<organism evidence="8 9">
    <name type="scientific">Carpinus fangiana</name>
    <dbReference type="NCBI Taxonomy" id="176857"/>
    <lineage>
        <taxon>Eukaryota</taxon>
        <taxon>Viridiplantae</taxon>
        <taxon>Streptophyta</taxon>
        <taxon>Embryophyta</taxon>
        <taxon>Tracheophyta</taxon>
        <taxon>Spermatophyta</taxon>
        <taxon>Magnoliopsida</taxon>
        <taxon>eudicotyledons</taxon>
        <taxon>Gunneridae</taxon>
        <taxon>Pentapetalae</taxon>
        <taxon>rosids</taxon>
        <taxon>fabids</taxon>
        <taxon>Fagales</taxon>
        <taxon>Betulaceae</taxon>
        <taxon>Carpinus</taxon>
    </lineage>
</organism>
<evidence type="ECO:0000256" key="1">
    <source>
        <dbReference type="ARBA" id="ARBA00022723"/>
    </source>
</evidence>
<dbReference type="AlphaFoldDB" id="A0A5N6R4L2"/>
<reference evidence="8 9" key="1">
    <citation type="submission" date="2019-06" db="EMBL/GenBank/DDBJ databases">
        <title>A chromosomal-level reference genome of Carpinus fangiana (Coryloideae, Betulaceae).</title>
        <authorList>
            <person name="Yang X."/>
            <person name="Wang Z."/>
            <person name="Zhang L."/>
            <person name="Hao G."/>
            <person name="Liu J."/>
            <person name="Yang Y."/>
        </authorList>
    </citation>
    <scope>NUCLEOTIDE SEQUENCE [LARGE SCALE GENOMIC DNA]</scope>
    <source>
        <strain evidence="8">Cfa_2016G</strain>
        <tissue evidence="8">Leaf</tissue>
    </source>
</reference>
<dbReference type="SUPFAM" id="SSF57903">
    <property type="entry name" value="FYVE/PHD zinc finger"/>
    <property type="match status" value="1"/>
</dbReference>
<dbReference type="GO" id="GO:0034244">
    <property type="term" value="P:negative regulation of transcription elongation by RNA polymerase II"/>
    <property type="evidence" value="ECO:0007669"/>
    <property type="project" value="InterPro"/>
</dbReference>
<feature type="region of interest" description="Disordered" evidence="6">
    <location>
        <begin position="1060"/>
        <end position="1102"/>
    </location>
</feature>
<keyword evidence="2" id="KW-0863">Zinc-finger</keyword>
<dbReference type="InterPro" id="IPR013083">
    <property type="entry name" value="Znf_RING/FYVE/PHD"/>
</dbReference>
<evidence type="ECO:0000313" key="8">
    <source>
        <dbReference type="EMBL" id="KAE8055601.1"/>
    </source>
</evidence>
<feature type="compositionally biased region" description="Basic and acidic residues" evidence="6">
    <location>
        <begin position="1081"/>
        <end position="1090"/>
    </location>
</feature>
<dbReference type="Pfam" id="PF23121">
    <property type="entry name" value="SPOC_AIPP2"/>
    <property type="match status" value="1"/>
</dbReference>
<dbReference type="PANTHER" id="PTHR33304:SF15">
    <property type="entry name" value="ZINC FINGER PHD-TYPE DOMAIN-CONTAINING PROTEIN"/>
    <property type="match status" value="1"/>
</dbReference>
<gene>
    <name evidence="8" type="ORF">FH972_012430</name>
</gene>
<dbReference type="OrthoDB" id="787137at2759"/>
<dbReference type="SMART" id="SM00249">
    <property type="entry name" value="PHD"/>
    <property type="match status" value="1"/>
</dbReference>
<keyword evidence="9" id="KW-1185">Reference proteome</keyword>
<feature type="domain" description="Zinc finger PHD-type" evidence="7">
    <location>
        <begin position="417"/>
        <end position="464"/>
    </location>
</feature>
<evidence type="ECO:0000256" key="5">
    <source>
        <dbReference type="ARBA" id="ARBA00023163"/>
    </source>
</evidence>
<keyword evidence="1" id="KW-0479">Metal-binding</keyword>
<keyword evidence="4" id="KW-0805">Transcription regulation</keyword>
<dbReference type="GO" id="GO:0008270">
    <property type="term" value="F:zinc ion binding"/>
    <property type="evidence" value="ECO:0007669"/>
    <property type="project" value="UniProtKB-KW"/>
</dbReference>
<evidence type="ECO:0000256" key="4">
    <source>
        <dbReference type="ARBA" id="ARBA00023015"/>
    </source>
</evidence>
<protein>
    <recommendedName>
        <fullName evidence="7">Zinc finger PHD-type domain-containing protein</fullName>
    </recommendedName>
</protein>
<evidence type="ECO:0000259" key="7">
    <source>
        <dbReference type="SMART" id="SM00249"/>
    </source>
</evidence>
<dbReference type="InterPro" id="IPR049914">
    <property type="entry name" value="PHD1-3/5-6"/>
</dbReference>